<gene>
    <name evidence="1" type="ORF">OIU74_015158</name>
</gene>
<organism evidence="1 2">
    <name type="scientific">Salix koriyanagi</name>
    <dbReference type="NCBI Taxonomy" id="2511006"/>
    <lineage>
        <taxon>Eukaryota</taxon>
        <taxon>Viridiplantae</taxon>
        <taxon>Streptophyta</taxon>
        <taxon>Embryophyta</taxon>
        <taxon>Tracheophyta</taxon>
        <taxon>Spermatophyta</taxon>
        <taxon>Magnoliopsida</taxon>
        <taxon>eudicotyledons</taxon>
        <taxon>Gunneridae</taxon>
        <taxon>Pentapetalae</taxon>
        <taxon>rosids</taxon>
        <taxon>fabids</taxon>
        <taxon>Malpighiales</taxon>
        <taxon>Salicaceae</taxon>
        <taxon>Saliceae</taxon>
        <taxon>Salix</taxon>
    </lineage>
</organism>
<reference evidence="1" key="2">
    <citation type="journal article" date="2023" name="Int. J. Mol. Sci.">
        <title>De Novo Assembly and Annotation of 11 Diverse Shrub Willow (Salix) Genomes Reveals Novel Gene Organization in Sex-Linked Regions.</title>
        <authorList>
            <person name="Hyden B."/>
            <person name="Feng K."/>
            <person name="Yates T.B."/>
            <person name="Jawdy S."/>
            <person name="Cereghino C."/>
            <person name="Smart L.B."/>
            <person name="Muchero W."/>
        </authorList>
    </citation>
    <scope>NUCLEOTIDE SEQUENCE</scope>
    <source>
        <tissue evidence="1">Shoot tip</tissue>
    </source>
</reference>
<reference evidence="1" key="1">
    <citation type="submission" date="2022-11" db="EMBL/GenBank/DDBJ databases">
        <authorList>
            <person name="Hyden B.L."/>
            <person name="Feng K."/>
            <person name="Yates T."/>
            <person name="Jawdy S."/>
            <person name="Smart L.B."/>
            <person name="Muchero W."/>
        </authorList>
    </citation>
    <scope>NUCLEOTIDE SEQUENCE</scope>
    <source>
        <tissue evidence="1">Shoot tip</tissue>
    </source>
</reference>
<accession>A0A9Q0SZW1</accession>
<proteinExistence type="predicted"/>
<name>A0A9Q0SZW1_9ROSI</name>
<dbReference type="EMBL" id="JAPFFM010000017">
    <property type="protein sequence ID" value="KAJ6696199.1"/>
    <property type="molecule type" value="Genomic_DNA"/>
</dbReference>
<comment type="caution">
    <text evidence="1">The sequence shown here is derived from an EMBL/GenBank/DDBJ whole genome shotgun (WGS) entry which is preliminary data.</text>
</comment>
<evidence type="ECO:0000313" key="2">
    <source>
        <dbReference type="Proteomes" id="UP001151752"/>
    </source>
</evidence>
<protein>
    <submittedName>
        <fullName evidence="1">Uncharacterized protein</fullName>
    </submittedName>
</protein>
<dbReference type="Proteomes" id="UP001151752">
    <property type="component" value="Chromosome 3"/>
</dbReference>
<sequence>MMVTASMNSRSFSKAFKVSGKTESSMSILPSSNPGNNVTFPSNLFADPLRTATALPQPKSGP</sequence>
<evidence type="ECO:0000313" key="1">
    <source>
        <dbReference type="EMBL" id="KAJ6696199.1"/>
    </source>
</evidence>
<keyword evidence="2" id="KW-1185">Reference proteome</keyword>
<dbReference type="AlphaFoldDB" id="A0A9Q0SZW1"/>